<reference evidence="2" key="1">
    <citation type="submission" date="2018-01" db="EMBL/GenBank/DDBJ databases">
        <authorList>
            <person name="Kerou L M."/>
        </authorList>
    </citation>
    <scope>NUCLEOTIDE SEQUENCE [LARGE SCALE GENOMIC DNA]</scope>
    <source>
        <strain evidence="2">SCU2</strain>
    </source>
</reference>
<evidence type="ECO:0000313" key="2">
    <source>
        <dbReference type="Proteomes" id="UP000236248"/>
    </source>
</evidence>
<gene>
    <name evidence="1" type="ORF">NCAV_0680</name>
</gene>
<protein>
    <submittedName>
        <fullName evidence="1">Uncharacterized protein</fullName>
    </submittedName>
</protein>
<dbReference type="AlphaFoldDB" id="A0A2K5AQD3"/>
<dbReference type="KEGG" id="ncv:NCAV_0680"/>
<name>A0A2K5AQD3_9ARCH</name>
<organism evidence="1 2">
    <name type="scientific">Candidatus Nitrosocaldus cavascurensis</name>
    <dbReference type="NCBI Taxonomy" id="2058097"/>
    <lineage>
        <taxon>Archaea</taxon>
        <taxon>Nitrososphaerota</taxon>
        <taxon>Nitrososphaeria</taxon>
        <taxon>Candidatus Nitrosocaldales</taxon>
        <taxon>Candidatus Nitrosocaldaceae</taxon>
        <taxon>Candidatus Nitrosocaldus</taxon>
    </lineage>
</organism>
<evidence type="ECO:0000313" key="1">
    <source>
        <dbReference type="EMBL" id="SPC33861.1"/>
    </source>
</evidence>
<dbReference type="EMBL" id="LT981265">
    <property type="protein sequence ID" value="SPC33861.1"/>
    <property type="molecule type" value="Genomic_DNA"/>
</dbReference>
<accession>A0A2K5AQD3</accession>
<sequence>MHAVYMFKAPSEHNTLRLVCMICTQSIEVPIHHDKPMQWVLEGKFHKKEYLVCSVCGFKTDVPVHCGRPMLYSMSRYIDVSERHGI</sequence>
<keyword evidence="2" id="KW-1185">Reference proteome</keyword>
<dbReference type="Proteomes" id="UP000236248">
    <property type="component" value="Chromosome NCAV"/>
</dbReference>
<proteinExistence type="predicted"/>